<evidence type="ECO:0000256" key="3">
    <source>
        <dbReference type="ARBA" id="ARBA00022777"/>
    </source>
</evidence>
<protein>
    <recommendedName>
        <fullName evidence="7">Protein kinase domain-containing protein</fullName>
    </recommendedName>
</protein>
<dbReference type="Pfam" id="PF00069">
    <property type="entry name" value="Pkinase"/>
    <property type="match status" value="2"/>
</dbReference>
<feature type="region of interest" description="Disordered" evidence="6">
    <location>
        <begin position="796"/>
        <end position="844"/>
    </location>
</feature>
<feature type="region of interest" description="Disordered" evidence="6">
    <location>
        <begin position="176"/>
        <end position="225"/>
    </location>
</feature>
<feature type="compositionally biased region" description="Gly residues" evidence="6">
    <location>
        <begin position="803"/>
        <end position="814"/>
    </location>
</feature>
<keyword evidence="3" id="KW-0418">Kinase</keyword>
<dbReference type="Proteomes" id="UP001054857">
    <property type="component" value="Unassembled WGS sequence"/>
</dbReference>
<dbReference type="InterPro" id="IPR017441">
    <property type="entry name" value="Protein_kinase_ATP_BS"/>
</dbReference>
<feature type="compositionally biased region" description="Low complexity" evidence="6">
    <location>
        <begin position="828"/>
        <end position="838"/>
    </location>
</feature>
<dbReference type="SUPFAM" id="SSF56112">
    <property type="entry name" value="Protein kinase-like (PK-like)"/>
    <property type="match status" value="1"/>
</dbReference>
<feature type="compositionally biased region" description="Basic residues" evidence="6">
    <location>
        <begin position="206"/>
        <end position="216"/>
    </location>
</feature>
<reference evidence="8 9" key="1">
    <citation type="journal article" date="2021" name="Sci. Rep.">
        <title>Genome sequencing of the multicellular alga Astrephomene provides insights into convergent evolution of germ-soma differentiation.</title>
        <authorList>
            <person name="Yamashita S."/>
            <person name="Yamamoto K."/>
            <person name="Matsuzaki R."/>
            <person name="Suzuki S."/>
            <person name="Yamaguchi H."/>
            <person name="Hirooka S."/>
            <person name="Minakuchi Y."/>
            <person name="Miyagishima S."/>
            <person name="Kawachi M."/>
            <person name="Toyoda A."/>
            <person name="Nozaki H."/>
        </authorList>
    </citation>
    <scope>NUCLEOTIDE SEQUENCE [LARGE SCALE GENOMIC DNA]</scope>
    <source>
        <strain evidence="8 9">NIES-4017</strain>
    </source>
</reference>
<dbReference type="GO" id="GO:0004672">
    <property type="term" value="F:protein kinase activity"/>
    <property type="evidence" value="ECO:0007669"/>
    <property type="project" value="InterPro"/>
</dbReference>
<sequence>MATGDCPVAKEPKYEPIGLLGSGSFGSVVLCRRTSPEDDDGPRIVAVKAARIHKDRLGVKLALREAKILGACSHPTIVKMLDAFHSPSGRPYIVMEYIGPCAQTFLGSHPRGFPPGLLKLVAWQMCLALRYLHAVQIIHRDIKPANILLGGHGVVKLCDFGLARFLHITRTRANSSLAAPGHQAPMEPQQQQQEQQQQQPQSAFKNGRRHSHHHHPTAAAATATHGSRLTPYEAVLTRYIITRWYRPPEVLLGLPYGTMADIFSLGCTLAELAVGSPLFPGSSSLNQLWRLTRCLGPLPPHMTAAMAANKSLAIGLVDSTRYGGRSLRERLAGCCDGSGGYLCYGKKRSSYRRASTSGVGASNMDRSDPPEGMLDPKLLQLIEACLQLDPSQRNTADELLRLPYFEDLPLLLAGSSATPQLQQLYEAEMTVPAAATVGTTYQGSSSYGVTRTTTPTVMEAGPSSQSALSSAALPTAAAAAAAAAAACRAPGKAARPPSRLPSAPFTSVTPSSTQAPCSAEVTATKVHCNDAAAAGGGGNTDHPETVPRMQRCDTKGSDLPCEAQQAVRQAGVQQTWQEAVAAAAASALLRWRRSATESGCLSTDTAAGAGSARVPTSPDARAAAAAPALAATEAGAQAGAATCKEAAVGLNRGATVITASDWRHQKSGVGARRGVLERGDPSHISAPIRPLSAGAPNAARTFHPTVSDSFMSPAASEAAGTQPAPLQKQVTAGDASGLLLLMVGEEEGDAMLRALERGGEEDDEERLVRRKGTAAAVGEKGHQFMADVYNPVDVDGGDDRDGCGGGDGGGGGGDVSNRGEVRRRAARRSAAMHSSATSLHGPNGLMPGLMAGCPAGLMPPHAGGMVLLATQSVTLVGPSGNVPFVRSSLPPSLPLPVPPAGSQVAATAAAVAAAVPMQGNPAGEAGPGGAAGPCGGSRKVDSGGSCWVEGFGCF</sequence>
<feature type="binding site" evidence="5">
    <location>
        <position position="48"/>
    </location>
    <ligand>
        <name>ATP</name>
        <dbReference type="ChEBI" id="CHEBI:30616"/>
    </ligand>
</feature>
<evidence type="ECO:0000256" key="4">
    <source>
        <dbReference type="ARBA" id="ARBA00022840"/>
    </source>
</evidence>
<accession>A0AAD3DFI5</accession>
<dbReference type="GO" id="GO:0005524">
    <property type="term" value="F:ATP binding"/>
    <property type="evidence" value="ECO:0007669"/>
    <property type="project" value="UniProtKB-UniRule"/>
</dbReference>
<dbReference type="Gene3D" id="3.30.200.20">
    <property type="entry name" value="Phosphorylase Kinase, domain 1"/>
    <property type="match status" value="1"/>
</dbReference>
<keyword evidence="9" id="KW-1185">Reference proteome</keyword>
<evidence type="ECO:0000313" key="8">
    <source>
        <dbReference type="EMBL" id="GFR40860.1"/>
    </source>
</evidence>
<keyword evidence="1" id="KW-0808">Transferase</keyword>
<evidence type="ECO:0000256" key="2">
    <source>
        <dbReference type="ARBA" id="ARBA00022741"/>
    </source>
</evidence>
<dbReference type="InterPro" id="IPR008271">
    <property type="entry name" value="Ser/Thr_kinase_AS"/>
</dbReference>
<evidence type="ECO:0000256" key="1">
    <source>
        <dbReference type="ARBA" id="ARBA00022679"/>
    </source>
</evidence>
<feature type="compositionally biased region" description="Polar residues" evidence="6">
    <location>
        <begin position="505"/>
        <end position="516"/>
    </location>
</feature>
<feature type="non-terminal residue" evidence="8">
    <location>
        <position position="954"/>
    </location>
</feature>
<name>A0AAD3DFI5_9CHLO</name>
<feature type="compositionally biased region" description="Low complexity" evidence="6">
    <location>
        <begin position="187"/>
        <end position="201"/>
    </location>
</feature>
<dbReference type="Gene3D" id="1.10.510.10">
    <property type="entry name" value="Transferase(Phosphotransferase) domain 1"/>
    <property type="match status" value="1"/>
</dbReference>
<keyword evidence="2 5" id="KW-0547">Nucleotide-binding</keyword>
<dbReference type="PROSITE" id="PS00107">
    <property type="entry name" value="PROTEIN_KINASE_ATP"/>
    <property type="match status" value="1"/>
</dbReference>
<dbReference type="EMBL" id="BMAR01000001">
    <property type="protein sequence ID" value="GFR40860.1"/>
    <property type="molecule type" value="Genomic_DNA"/>
</dbReference>
<organism evidence="8 9">
    <name type="scientific">Astrephomene gubernaculifera</name>
    <dbReference type="NCBI Taxonomy" id="47775"/>
    <lineage>
        <taxon>Eukaryota</taxon>
        <taxon>Viridiplantae</taxon>
        <taxon>Chlorophyta</taxon>
        <taxon>core chlorophytes</taxon>
        <taxon>Chlorophyceae</taxon>
        <taxon>CS clade</taxon>
        <taxon>Chlamydomonadales</taxon>
        <taxon>Astrephomenaceae</taxon>
        <taxon>Astrephomene</taxon>
    </lineage>
</organism>
<evidence type="ECO:0000256" key="6">
    <source>
        <dbReference type="SAM" id="MobiDB-lite"/>
    </source>
</evidence>
<dbReference type="PANTHER" id="PTHR24055">
    <property type="entry name" value="MITOGEN-ACTIVATED PROTEIN KINASE"/>
    <property type="match status" value="1"/>
</dbReference>
<dbReference type="PROSITE" id="PS50011">
    <property type="entry name" value="PROTEIN_KINASE_DOM"/>
    <property type="match status" value="1"/>
</dbReference>
<feature type="region of interest" description="Disordered" evidence="6">
    <location>
        <begin position="491"/>
        <end position="516"/>
    </location>
</feature>
<keyword evidence="4 5" id="KW-0067">ATP-binding</keyword>
<feature type="compositionally biased region" description="Low complexity" evidence="6">
    <location>
        <begin position="491"/>
        <end position="504"/>
    </location>
</feature>
<evidence type="ECO:0000259" key="7">
    <source>
        <dbReference type="PROSITE" id="PS50011"/>
    </source>
</evidence>
<dbReference type="AlphaFoldDB" id="A0AAD3DFI5"/>
<evidence type="ECO:0000256" key="5">
    <source>
        <dbReference type="PROSITE-ProRule" id="PRU10141"/>
    </source>
</evidence>
<comment type="caution">
    <text evidence="8">The sequence shown here is derived from an EMBL/GenBank/DDBJ whole genome shotgun (WGS) entry which is preliminary data.</text>
</comment>
<dbReference type="SMART" id="SM00220">
    <property type="entry name" value="S_TKc"/>
    <property type="match status" value="1"/>
</dbReference>
<feature type="domain" description="Protein kinase" evidence="7">
    <location>
        <begin position="14"/>
        <end position="405"/>
    </location>
</feature>
<dbReference type="InterPro" id="IPR050117">
    <property type="entry name" value="MAPK"/>
</dbReference>
<evidence type="ECO:0000313" key="9">
    <source>
        <dbReference type="Proteomes" id="UP001054857"/>
    </source>
</evidence>
<gene>
    <name evidence="8" type="ORF">Agub_g1510</name>
</gene>
<dbReference type="InterPro" id="IPR000719">
    <property type="entry name" value="Prot_kinase_dom"/>
</dbReference>
<dbReference type="InterPro" id="IPR011009">
    <property type="entry name" value="Kinase-like_dom_sf"/>
</dbReference>
<dbReference type="PROSITE" id="PS00108">
    <property type="entry name" value="PROTEIN_KINASE_ST"/>
    <property type="match status" value="1"/>
</dbReference>
<proteinExistence type="predicted"/>